<reference evidence="2" key="1">
    <citation type="journal article" date="2019" name="Int. J. Syst. Evol. Microbiol.">
        <title>The Global Catalogue of Microorganisms (GCM) 10K type strain sequencing project: providing services to taxonomists for standard genome sequencing and annotation.</title>
        <authorList>
            <consortium name="The Broad Institute Genomics Platform"/>
            <consortium name="The Broad Institute Genome Sequencing Center for Infectious Disease"/>
            <person name="Wu L."/>
            <person name="Ma J."/>
        </authorList>
    </citation>
    <scope>NUCLEOTIDE SEQUENCE [LARGE SCALE GENOMIC DNA]</scope>
    <source>
        <strain evidence="2">KCTC 52366</strain>
    </source>
</reference>
<protein>
    <submittedName>
        <fullName evidence="1">Uncharacterized protein</fullName>
    </submittedName>
</protein>
<accession>A0ABV7GQF2</accession>
<gene>
    <name evidence="1" type="ORF">ACFOGP_14050</name>
</gene>
<evidence type="ECO:0000313" key="1">
    <source>
        <dbReference type="EMBL" id="MFC3143839.1"/>
    </source>
</evidence>
<dbReference type="RefSeq" id="WP_275631111.1">
    <property type="nucleotide sequence ID" value="NZ_JARGYD010000001.1"/>
</dbReference>
<keyword evidence="2" id="KW-1185">Reference proteome</keyword>
<dbReference type="EMBL" id="JBHRTB010000010">
    <property type="protein sequence ID" value="MFC3143839.1"/>
    <property type="molecule type" value="Genomic_DNA"/>
</dbReference>
<proteinExistence type="predicted"/>
<name>A0ABV7GQF2_9RHOB</name>
<sequence length="150" mass="15810">MAAAECTDIVGGVAFCPDGTVWADLTPMHPEGPRKLIWETADLDLVVAKVPDTPENTATLGPADLAGLIDDMAPPADGSEELGRFALVDGFPAFSRATRQPDNGLVEMVSLHALGGTIVSVRTVAQAERLTQDHALRHEQALKSIVETGL</sequence>
<comment type="caution">
    <text evidence="1">The sequence shown here is derived from an EMBL/GenBank/DDBJ whole genome shotgun (WGS) entry which is preliminary data.</text>
</comment>
<organism evidence="1 2">
    <name type="scientific">Psychromarinibacter halotolerans</name>
    <dbReference type="NCBI Taxonomy" id="1775175"/>
    <lineage>
        <taxon>Bacteria</taxon>
        <taxon>Pseudomonadati</taxon>
        <taxon>Pseudomonadota</taxon>
        <taxon>Alphaproteobacteria</taxon>
        <taxon>Rhodobacterales</taxon>
        <taxon>Paracoccaceae</taxon>
        <taxon>Psychromarinibacter</taxon>
    </lineage>
</organism>
<evidence type="ECO:0000313" key="2">
    <source>
        <dbReference type="Proteomes" id="UP001595632"/>
    </source>
</evidence>
<dbReference type="Proteomes" id="UP001595632">
    <property type="component" value="Unassembled WGS sequence"/>
</dbReference>